<feature type="compositionally biased region" description="Basic and acidic residues" evidence="5">
    <location>
        <begin position="93"/>
        <end position="105"/>
    </location>
</feature>
<dbReference type="SMART" id="SM00709">
    <property type="entry name" value="Zpr1"/>
    <property type="match status" value="1"/>
</dbReference>
<dbReference type="GO" id="GO:0008270">
    <property type="term" value="F:zinc ion binding"/>
    <property type="evidence" value="ECO:0007669"/>
    <property type="project" value="UniProtKB-KW"/>
</dbReference>
<reference evidence="7" key="1">
    <citation type="journal article" date="2020" name="New Phytol.">
        <title>Comparative genomics reveals dynamic genome evolution in host specialist ectomycorrhizal fungi.</title>
        <authorList>
            <person name="Lofgren L.A."/>
            <person name="Nguyen N.H."/>
            <person name="Vilgalys R."/>
            <person name="Ruytinx J."/>
            <person name="Liao H.L."/>
            <person name="Branco S."/>
            <person name="Kuo A."/>
            <person name="LaButti K."/>
            <person name="Lipzen A."/>
            <person name="Andreopoulos W."/>
            <person name="Pangilinan J."/>
            <person name="Riley R."/>
            <person name="Hundley H."/>
            <person name="Na H."/>
            <person name="Barry K."/>
            <person name="Grigoriev I.V."/>
            <person name="Stajich J.E."/>
            <person name="Kennedy P.G."/>
        </authorList>
    </citation>
    <scope>NUCLEOTIDE SEQUENCE</scope>
    <source>
        <strain evidence="7">DOB743</strain>
    </source>
</reference>
<dbReference type="Pfam" id="PF18758">
    <property type="entry name" value="KDZ"/>
    <property type="match status" value="1"/>
</dbReference>
<comment type="similarity">
    <text evidence="1">Belongs to the ZPR1 family.</text>
</comment>
<organism evidence="7 8">
    <name type="scientific">Suillus placidus</name>
    <dbReference type="NCBI Taxonomy" id="48579"/>
    <lineage>
        <taxon>Eukaryota</taxon>
        <taxon>Fungi</taxon>
        <taxon>Dikarya</taxon>
        <taxon>Basidiomycota</taxon>
        <taxon>Agaricomycotina</taxon>
        <taxon>Agaricomycetes</taxon>
        <taxon>Agaricomycetidae</taxon>
        <taxon>Boletales</taxon>
        <taxon>Suillineae</taxon>
        <taxon>Suillaceae</taxon>
        <taxon>Suillus</taxon>
    </lineage>
</organism>
<dbReference type="GO" id="GO:0005634">
    <property type="term" value="C:nucleus"/>
    <property type="evidence" value="ECO:0007669"/>
    <property type="project" value="TreeGrafter"/>
</dbReference>
<dbReference type="InterPro" id="IPR056180">
    <property type="entry name" value="ZPR1_jr_dom"/>
</dbReference>
<evidence type="ECO:0000313" key="8">
    <source>
        <dbReference type="Proteomes" id="UP000714275"/>
    </source>
</evidence>
<evidence type="ECO:0000256" key="2">
    <source>
        <dbReference type="ARBA" id="ARBA00022723"/>
    </source>
</evidence>
<evidence type="ECO:0000256" key="5">
    <source>
        <dbReference type="SAM" id="MobiDB-lite"/>
    </source>
</evidence>
<name>A0A9P6ZWR0_9AGAM</name>
<accession>A0A9P6ZWR0</accession>
<gene>
    <name evidence="7" type="ORF">EV702DRAFT_1197546</name>
</gene>
<evidence type="ECO:0000256" key="1">
    <source>
        <dbReference type="ARBA" id="ARBA00008354"/>
    </source>
</evidence>
<evidence type="ECO:0000256" key="3">
    <source>
        <dbReference type="ARBA" id="ARBA00022771"/>
    </source>
</evidence>
<keyword evidence="2" id="KW-0479">Metal-binding</keyword>
<keyword evidence="3 7" id="KW-0863">Zinc-finger</keyword>
<keyword evidence="4" id="KW-0862">Zinc</keyword>
<dbReference type="AlphaFoldDB" id="A0A9P6ZWR0"/>
<evidence type="ECO:0000259" key="6">
    <source>
        <dbReference type="SMART" id="SM00709"/>
    </source>
</evidence>
<dbReference type="InterPro" id="IPR042451">
    <property type="entry name" value="ZPR1_A/B_dom"/>
</dbReference>
<dbReference type="PANTHER" id="PTHR10876:SF0">
    <property type="entry name" value="ZINC FINGER PROTEIN ZPR1"/>
    <property type="match status" value="1"/>
</dbReference>
<keyword evidence="8" id="KW-1185">Reference proteome</keyword>
<dbReference type="Pfam" id="PF22794">
    <property type="entry name" value="jr-ZPR1"/>
    <property type="match status" value="1"/>
</dbReference>
<dbReference type="OrthoDB" id="3261436at2759"/>
<dbReference type="Proteomes" id="UP000714275">
    <property type="component" value="Unassembled WGS sequence"/>
</dbReference>
<evidence type="ECO:0000313" key="7">
    <source>
        <dbReference type="EMBL" id="KAG1777221.1"/>
    </source>
</evidence>
<proteinExistence type="inferred from homology"/>
<evidence type="ECO:0000256" key="4">
    <source>
        <dbReference type="ARBA" id="ARBA00022833"/>
    </source>
</evidence>
<dbReference type="InterPro" id="IPR040141">
    <property type="entry name" value="ZPR1"/>
</dbReference>
<dbReference type="Gene3D" id="2.60.120.1040">
    <property type="entry name" value="ZPR1, A/B domain"/>
    <property type="match status" value="1"/>
</dbReference>
<dbReference type="InterPro" id="IPR004457">
    <property type="entry name" value="Znf_ZPR1"/>
</dbReference>
<sequence>MYTVKVLNRGDLNRQFIRSEACAINIPECQLVLPPSRGQLTTVEGLLGDIVADLNVQQSLRRIQGENAYAKIQEIIDDLKEIIADDEEEDEEGKDKLEKRERPFERGSSRTCDHYYESLLRMIKQWRNLKMLERSGRGHDPAGVNATKPGACAVLCHACPQPGKNLLDGWETAPPEKQTTARWLFAQFLAIDENFRLVRKNWSKNLWDRLSKYSSHLQFRRDGKKVTFLIPKFHLPAHIAACQTSFSHNLIKGMGHTDGEAPERGWANINPVATSTREMAPGSRRDTLDDHFGDYNWKKVTNFGISLLNKMKTAIPERDQHQRDFNEFHNALMDEQPCEIAQWKDAIEQWEADQSNPNPFKTTTITMTQAAVRLKLSQQEAGDLEKGLDLSSLHADISPSFLYRPGSTLRTNNQNALGAHATDLQLAKLQERSNALLRKVEHWCQVQLLYMPMVSRLHTSETASAEIAREEKDADIRGQRANTRASAVLKKVELTVTTAADRYRRAWKALKVLAGVLENPNWEAELPELQPTDIRGMSEGDSGQSERNRTLSWIWKARGVGATGDDNETILSEALRIEWCKSRARASRWAEEVELLQEEMRRVAEFLSWHATWWEEQAVRRTGLTAAEREGVQGYARRQAAMRRAMRDRFLALWSVVPALLQLPSPVAP</sequence>
<dbReference type="PANTHER" id="PTHR10876">
    <property type="entry name" value="ZINC FINGER PROTEIN ZPR1"/>
    <property type="match status" value="1"/>
</dbReference>
<comment type="caution">
    <text evidence="7">The sequence shown here is derived from an EMBL/GenBank/DDBJ whole genome shotgun (WGS) entry which is preliminary data.</text>
</comment>
<dbReference type="EMBL" id="JABBWD010000022">
    <property type="protein sequence ID" value="KAG1777221.1"/>
    <property type="molecule type" value="Genomic_DNA"/>
</dbReference>
<feature type="domain" description="Zinc finger ZPR1-type" evidence="6">
    <location>
        <begin position="1"/>
        <end position="99"/>
    </location>
</feature>
<feature type="region of interest" description="Disordered" evidence="5">
    <location>
        <begin position="86"/>
        <end position="105"/>
    </location>
</feature>
<protein>
    <submittedName>
        <fullName evidence="7">ZPR1 zinc-finger domain-containing protein</fullName>
    </submittedName>
</protein>
<dbReference type="InterPro" id="IPR040521">
    <property type="entry name" value="KDZ"/>
</dbReference>